<evidence type="ECO:0000256" key="1">
    <source>
        <dbReference type="ARBA" id="ARBA00022801"/>
    </source>
</evidence>
<name>A0A258DAX9_CAUVI</name>
<accession>A0A258DAX9</accession>
<gene>
    <name evidence="4" type="ORF">B7Z12_05555</name>
</gene>
<feature type="signal peptide" evidence="2">
    <location>
        <begin position="1"/>
        <end position="23"/>
    </location>
</feature>
<organism evidence="4 5">
    <name type="scientific">Caulobacter vibrioides</name>
    <name type="common">Caulobacter crescentus</name>
    <dbReference type="NCBI Taxonomy" id="155892"/>
    <lineage>
        <taxon>Bacteria</taxon>
        <taxon>Pseudomonadati</taxon>
        <taxon>Pseudomonadota</taxon>
        <taxon>Alphaproteobacteria</taxon>
        <taxon>Caulobacterales</taxon>
        <taxon>Caulobacteraceae</taxon>
        <taxon>Caulobacter</taxon>
    </lineage>
</organism>
<dbReference type="Gene3D" id="3.40.50.1820">
    <property type="entry name" value="alpha/beta hydrolase"/>
    <property type="match status" value="1"/>
</dbReference>
<dbReference type="SUPFAM" id="SSF82171">
    <property type="entry name" value="DPP6 N-terminal domain-like"/>
    <property type="match status" value="1"/>
</dbReference>
<dbReference type="GO" id="GO:0008236">
    <property type="term" value="F:serine-type peptidase activity"/>
    <property type="evidence" value="ECO:0007669"/>
    <property type="project" value="InterPro"/>
</dbReference>
<feature type="domain" description="Peptidase S9 prolyl oligopeptidase catalytic" evidence="3">
    <location>
        <begin position="706"/>
        <end position="794"/>
    </location>
</feature>
<dbReference type="GO" id="GO:0052689">
    <property type="term" value="F:carboxylic ester hydrolase activity"/>
    <property type="evidence" value="ECO:0007669"/>
    <property type="project" value="UniProtKB-ARBA"/>
</dbReference>
<dbReference type="EMBL" id="NCDQ01000061">
    <property type="protein sequence ID" value="OYX04774.1"/>
    <property type="molecule type" value="Genomic_DNA"/>
</dbReference>
<evidence type="ECO:0000256" key="2">
    <source>
        <dbReference type="SAM" id="SignalP"/>
    </source>
</evidence>
<dbReference type="InterPro" id="IPR050261">
    <property type="entry name" value="FrsA_esterase"/>
</dbReference>
<dbReference type="Pfam" id="PF00326">
    <property type="entry name" value="Peptidase_S9"/>
    <property type="match status" value="2"/>
</dbReference>
<dbReference type="InterPro" id="IPR029058">
    <property type="entry name" value="AB_hydrolase_fold"/>
</dbReference>
<protein>
    <recommendedName>
        <fullName evidence="3">Peptidase S9 prolyl oligopeptidase catalytic domain-containing protein</fullName>
    </recommendedName>
</protein>
<evidence type="ECO:0000313" key="4">
    <source>
        <dbReference type="EMBL" id="OYX04774.1"/>
    </source>
</evidence>
<dbReference type="SUPFAM" id="SSF63829">
    <property type="entry name" value="Calcium-dependent phosphotriesterase"/>
    <property type="match status" value="1"/>
</dbReference>
<evidence type="ECO:0000259" key="3">
    <source>
        <dbReference type="Pfam" id="PF00326"/>
    </source>
</evidence>
<comment type="caution">
    <text evidence="4">The sequence shown here is derived from an EMBL/GenBank/DDBJ whole genome shotgun (WGS) entry which is preliminary data.</text>
</comment>
<feature type="chain" id="PRO_5012649429" description="Peptidase S9 prolyl oligopeptidase catalytic domain-containing protein" evidence="2">
    <location>
        <begin position="24"/>
        <end position="805"/>
    </location>
</feature>
<keyword evidence="2" id="KW-0732">Signal</keyword>
<dbReference type="InterPro" id="IPR001375">
    <property type="entry name" value="Peptidase_S9_cat"/>
</dbReference>
<reference evidence="4 5" key="1">
    <citation type="submission" date="2017-03" db="EMBL/GenBank/DDBJ databases">
        <title>Lifting the veil on microbial sulfur biogeochemistry in mining wastewaters.</title>
        <authorList>
            <person name="Kantor R.S."/>
            <person name="Colenbrander Nelson T."/>
            <person name="Marshall S."/>
            <person name="Bennett D."/>
            <person name="Apte S."/>
            <person name="Camacho D."/>
            <person name="Thomas B.C."/>
            <person name="Warren L.A."/>
            <person name="Banfield J.F."/>
        </authorList>
    </citation>
    <scope>NUCLEOTIDE SEQUENCE [LARGE SCALE GENOMIC DNA]</scope>
    <source>
        <strain evidence="4">32-67-7</strain>
    </source>
</reference>
<dbReference type="SUPFAM" id="SSF53474">
    <property type="entry name" value="alpha/beta-Hydrolases"/>
    <property type="match status" value="1"/>
</dbReference>
<feature type="domain" description="Peptidase S9 prolyl oligopeptidase catalytic" evidence="3">
    <location>
        <begin position="614"/>
        <end position="674"/>
    </location>
</feature>
<dbReference type="PANTHER" id="PTHR22946:SF9">
    <property type="entry name" value="POLYKETIDE TRANSFERASE AF380"/>
    <property type="match status" value="1"/>
</dbReference>
<evidence type="ECO:0000313" key="5">
    <source>
        <dbReference type="Proteomes" id="UP000215616"/>
    </source>
</evidence>
<dbReference type="PANTHER" id="PTHR22946">
    <property type="entry name" value="DIENELACTONE HYDROLASE DOMAIN-CONTAINING PROTEIN-RELATED"/>
    <property type="match status" value="1"/>
</dbReference>
<dbReference type="Proteomes" id="UP000215616">
    <property type="component" value="Unassembled WGS sequence"/>
</dbReference>
<keyword evidence="1" id="KW-0378">Hydrolase</keyword>
<proteinExistence type="predicted"/>
<dbReference type="GO" id="GO:0006508">
    <property type="term" value="P:proteolysis"/>
    <property type="evidence" value="ECO:0007669"/>
    <property type="project" value="InterPro"/>
</dbReference>
<sequence length="805" mass="84691">MLKRRVAAIALSCLLTGATAVQAATRPYRIDDLLDLRTLGPAVIDPSQRWLVIATTAPWLQAPRYDLDWATFEALGELTLVDLNTPGSPKPLLPPEPGVGYVAGPFSPSGEKMVVFRLRGHTREIGVVALATGKAQWLGLEVEPAPWGRSVQWRGDDELLAIARPPGAASRGLGYGWQVQDRLLTLWASAARGEAAVTALGAGRYAQMNPRLKGERLVAITVSTGAVRDLVDGEIIDLEIATGGRVAAVVVEGETIDVRAADAVTPSTPWRRRRLKLVDLASGDIRDPLPHADLLPTSLVWSPDGRRLLAFARPDGRDWASGSLHEIDAQGVARDLAAAAVTPSLTTARDGQVTVRAGFAADQVVVFGGRAGGAATDAPAWRKLEGDLVGAPDAARLEVNDPSGGVFVSGEGVVRLGPTGAPQRLAGSGFWLQRPSEPAIGVRPQLTPTAGGPLCCALLSASALRLGHRTLPLKAGEALLAYAPARGMAVIEARAPSGASTVTLRTSRGGRPLLTLNPQLAQIDRPTVQAINHIGPGGEVLTSWLYRPAHAPLDKRLPVIIVPYPGSTYAAPPAMAQPQYPQFSASIQAMVGEGYAVIAPSLPLPAEAEPGAALAKSMLEIVDKAAETGGLDASRVAVWGQSFGGYAALLAATQSERFSAVIASAPVSDLASFWGAVPPQVSLIAEPGLPVAALAGWAESGQGRMLGPPWRDPERWRRNSPLWAAQRIKAPVMLIQGDIDADPSQSAMMFQALARQNKDAVWLTYHGEGHVVIGPGNLRDLYSRAFAFLADSLAATPPTRESAPP</sequence>
<dbReference type="AlphaFoldDB" id="A0A258DAX9"/>